<evidence type="ECO:0000313" key="2">
    <source>
        <dbReference type="Proteomes" id="UP000004277"/>
    </source>
</evidence>
<reference evidence="1" key="1">
    <citation type="submission" date="2019-05" db="EMBL/GenBank/DDBJ databases">
        <title>Revised genome assembly of Burkholderiaceae (previously Ralstonia) sp. PBA.</title>
        <authorList>
            <person name="Gan H.M."/>
        </authorList>
    </citation>
    <scope>NUCLEOTIDE SEQUENCE</scope>
    <source>
        <strain evidence="1">PBA</strain>
    </source>
</reference>
<gene>
    <name evidence="1" type="ORF">MW7_015445</name>
</gene>
<dbReference type="Proteomes" id="UP000004277">
    <property type="component" value="Unassembled WGS sequence"/>
</dbReference>
<keyword evidence="1" id="KW-0012">Acyltransferase</keyword>
<proteinExistence type="predicted"/>
<keyword evidence="2" id="KW-1185">Reference proteome</keyword>
<dbReference type="EMBL" id="AKCV02000026">
    <property type="protein sequence ID" value="TMS56484.1"/>
    <property type="molecule type" value="Genomic_DNA"/>
</dbReference>
<name>A0ACD3SJY3_9BURK</name>
<keyword evidence="1" id="KW-0808">Transferase</keyword>
<sequence length="256" mass="29180">MIVLRSTLFLLYLIVATPPYAIACMLSFPLLGAHKRFTMVVGWTRMTVYMAKVLCGIRYTFKHRERLDQARDLPVILLSKHQSAWETIFFVATMPRPLCYVFKRELIFVPFFGWTLGLLKMIHINRRDGTNAFQSVVRQGRERLADGSWIIIFPEGTRTRPGAPNPRYKSGGARLAVETGAWVIPIAHNSGHVWPRNSFLKYPGEITVSIGEPMDVTGQTPDQVNTAVRNWIEDEMRVIDAPRYRDAQAASQETGR</sequence>
<accession>A0ACD3SJY3</accession>
<protein>
    <submittedName>
        <fullName evidence="1">1-acyl-sn-glycerol-3-phosphate acyltransferase</fullName>
    </submittedName>
</protein>
<organism evidence="1 2">
    <name type="scientific">Imbroritus primus</name>
    <dbReference type="NCBI Taxonomy" id="3058603"/>
    <lineage>
        <taxon>Bacteria</taxon>
        <taxon>Pseudomonadati</taxon>
        <taxon>Pseudomonadota</taxon>
        <taxon>Betaproteobacteria</taxon>
        <taxon>Burkholderiales</taxon>
        <taxon>Burkholderiaceae</taxon>
        <taxon>Imbroritus</taxon>
    </lineage>
</organism>
<comment type="caution">
    <text evidence="1">The sequence shown here is derived from an EMBL/GenBank/DDBJ whole genome shotgun (WGS) entry which is preliminary data.</text>
</comment>
<evidence type="ECO:0000313" key="1">
    <source>
        <dbReference type="EMBL" id="TMS56484.1"/>
    </source>
</evidence>